<evidence type="ECO:0000313" key="2">
    <source>
        <dbReference type="Proteomes" id="UP001628078"/>
    </source>
</evidence>
<dbReference type="EMBL" id="BQXO01000004">
    <property type="protein sequence ID" value="GKT06144.1"/>
    <property type="molecule type" value="Genomic_DNA"/>
</dbReference>
<accession>A0ABQ5JNM5</accession>
<evidence type="ECO:0000313" key="1">
    <source>
        <dbReference type="EMBL" id="GKT06144.1"/>
    </source>
</evidence>
<gene>
    <name evidence="1" type="ORF">JCM31185_14320</name>
</gene>
<protein>
    <submittedName>
        <fullName evidence="1">Uncharacterized protein</fullName>
    </submittedName>
</protein>
<reference evidence="1 2" key="1">
    <citation type="submission" date="2022-03" db="EMBL/GenBank/DDBJ databases">
        <title>Draft genome sequence of Furfurilactobacillus curtus JCM 31185.</title>
        <authorList>
            <person name="Suzuki S."/>
            <person name="Endo A."/>
            <person name="Kajikawa A."/>
        </authorList>
    </citation>
    <scope>NUCLEOTIDE SEQUENCE [LARGE SCALE GENOMIC DNA]</scope>
    <source>
        <strain evidence="1 2">JCM 31185</strain>
    </source>
</reference>
<dbReference type="Proteomes" id="UP001628078">
    <property type="component" value="Unassembled WGS sequence"/>
</dbReference>
<keyword evidence="2" id="KW-1185">Reference proteome</keyword>
<dbReference type="RefSeq" id="WP_407884044.1">
    <property type="nucleotide sequence ID" value="NZ_BQXO01000004.1"/>
</dbReference>
<sequence>MTEDYSALLEGLRSGDRQELTVTPDQFMDFQQALMSYEFRQRIVGQASRGGTITYRYVTD</sequence>
<organism evidence="1 2">
    <name type="scientific">Furfurilactobacillus curtus</name>
    <dbReference type="NCBI Taxonomy" id="1746200"/>
    <lineage>
        <taxon>Bacteria</taxon>
        <taxon>Bacillati</taxon>
        <taxon>Bacillota</taxon>
        <taxon>Bacilli</taxon>
        <taxon>Lactobacillales</taxon>
        <taxon>Lactobacillaceae</taxon>
        <taxon>Furfurilactobacillus</taxon>
    </lineage>
</organism>
<proteinExistence type="predicted"/>
<name>A0ABQ5JNM5_9LACO</name>
<comment type="caution">
    <text evidence="1">The sequence shown here is derived from an EMBL/GenBank/DDBJ whole genome shotgun (WGS) entry which is preliminary data.</text>
</comment>